<dbReference type="SMART" id="SM00398">
    <property type="entry name" value="HMG"/>
    <property type="match status" value="1"/>
</dbReference>
<feature type="compositionally biased region" description="Low complexity" evidence="4">
    <location>
        <begin position="47"/>
        <end position="61"/>
    </location>
</feature>
<feature type="compositionally biased region" description="Basic residues" evidence="4">
    <location>
        <begin position="133"/>
        <end position="145"/>
    </location>
</feature>
<dbReference type="SUPFAM" id="SSF47095">
    <property type="entry name" value="HMG-box"/>
    <property type="match status" value="1"/>
</dbReference>
<feature type="DNA-binding region" description="HMG box" evidence="3">
    <location>
        <begin position="67"/>
        <end position="141"/>
    </location>
</feature>
<dbReference type="STRING" id="1314674.A0A0D7BQ78"/>
<dbReference type="AlphaFoldDB" id="A0A0D7BQ78"/>
<dbReference type="InterPro" id="IPR050140">
    <property type="entry name" value="SRY-related_HMG-box_TF-like"/>
</dbReference>
<keyword evidence="2" id="KW-0804">Transcription</keyword>
<dbReference type="CDD" id="cd01389">
    <property type="entry name" value="HMG-box_ROX1-like"/>
    <property type="match status" value="1"/>
</dbReference>
<gene>
    <name evidence="6" type="ORF">CYLTODRAFT_486411</name>
</gene>
<keyword evidence="1 3" id="KW-0238">DNA-binding</keyword>
<dbReference type="Pfam" id="PF00505">
    <property type="entry name" value="HMG_box"/>
    <property type="match status" value="1"/>
</dbReference>
<dbReference type="Gene3D" id="1.10.30.10">
    <property type="entry name" value="High mobility group box domain"/>
    <property type="match status" value="1"/>
</dbReference>
<feature type="compositionally biased region" description="Basic and acidic residues" evidence="4">
    <location>
        <begin position="112"/>
        <end position="132"/>
    </location>
</feature>
<evidence type="ECO:0000313" key="7">
    <source>
        <dbReference type="Proteomes" id="UP000054007"/>
    </source>
</evidence>
<protein>
    <recommendedName>
        <fullName evidence="5">HMG box domain-containing protein</fullName>
    </recommendedName>
</protein>
<feature type="compositionally biased region" description="Basic residues" evidence="4">
    <location>
        <begin position="84"/>
        <end position="96"/>
    </location>
</feature>
<accession>A0A0D7BQ78</accession>
<dbReference type="EMBL" id="KN880444">
    <property type="protein sequence ID" value="KIY72385.1"/>
    <property type="molecule type" value="Genomic_DNA"/>
</dbReference>
<dbReference type="GO" id="GO:0005634">
    <property type="term" value="C:nucleus"/>
    <property type="evidence" value="ECO:0007669"/>
    <property type="project" value="UniProtKB-UniRule"/>
</dbReference>
<feature type="domain" description="HMG box" evidence="5">
    <location>
        <begin position="67"/>
        <end position="141"/>
    </location>
</feature>
<evidence type="ECO:0000256" key="4">
    <source>
        <dbReference type="SAM" id="MobiDB-lite"/>
    </source>
</evidence>
<dbReference type="GO" id="GO:0030154">
    <property type="term" value="P:cell differentiation"/>
    <property type="evidence" value="ECO:0007669"/>
    <property type="project" value="TreeGrafter"/>
</dbReference>
<dbReference type="PANTHER" id="PTHR10270:SF161">
    <property type="entry name" value="SEX-DETERMINING REGION Y PROTEIN"/>
    <property type="match status" value="1"/>
</dbReference>
<dbReference type="OrthoDB" id="6247875at2759"/>
<evidence type="ECO:0000256" key="3">
    <source>
        <dbReference type="PROSITE-ProRule" id="PRU00267"/>
    </source>
</evidence>
<feature type="region of interest" description="Disordered" evidence="4">
    <location>
        <begin position="34"/>
        <end position="190"/>
    </location>
</feature>
<evidence type="ECO:0000256" key="1">
    <source>
        <dbReference type="ARBA" id="ARBA00023125"/>
    </source>
</evidence>
<sequence>MTSICNGPLGWQPDHAGGDDIAFDHDYSMHFILDDESEDSTDNDQQSDSCGSPSTESTSSEMDTVHIPRPSNPFILFRNDYTSKHQRGGPKIRRRTGPPEESLSKQAGKAWRKLDEAEKRVWRDKAEVEKQLHKQRYPHYRFRPNKRPDHARSASKTAKEKVLGAHRPKRASRPSALSRSSTSSSVPMPPAELVCDFSSPESTFELPYAVHPDVLHYDSYEAASPSESSSSAYTHDFPSPPYLPSPGALSPECGFANSSLAGWNGEPALQPTYPAMSWNTATNPADFMAADFDYFDHLHGCRPGPDELPAEVQMQLFGGVRDRFPFGAPQDIIISSH</sequence>
<feature type="compositionally biased region" description="Basic and acidic residues" evidence="4">
    <location>
        <begin position="146"/>
        <end position="163"/>
    </location>
</feature>
<proteinExistence type="predicted"/>
<dbReference type="GO" id="GO:0001228">
    <property type="term" value="F:DNA-binding transcription activator activity, RNA polymerase II-specific"/>
    <property type="evidence" value="ECO:0007669"/>
    <property type="project" value="TreeGrafter"/>
</dbReference>
<reference evidence="6 7" key="1">
    <citation type="journal article" date="2015" name="Fungal Genet. Biol.">
        <title>Evolution of novel wood decay mechanisms in Agaricales revealed by the genome sequences of Fistulina hepatica and Cylindrobasidium torrendii.</title>
        <authorList>
            <person name="Floudas D."/>
            <person name="Held B.W."/>
            <person name="Riley R."/>
            <person name="Nagy L.G."/>
            <person name="Koehler G."/>
            <person name="Ransdell A.S."/>
            <person name="Younus H."/>
            <person name="Chow J."/>
            <person name="Chiniquy J."/>
            <person name="Lipzen A."/>
            <person name="Tritt A."/>
            <person name="Sun H."/>
            <person name="Haridas S."/>
            <person name="LaButti K."/>
            <person name="Ohm R.A."/>
            <person name="Kues U."/>
            <person name="Blanchette R.A."/>
            <person name="Grigoriev I.V."/>
            <person name="Minto R.E."/>
            <person name="Hibbett D.S."/>
        </authorList>
    </citation>
    <scope>NUCLEOTIDE SEQUENCE [LARGE SCALE GENOMIC DNA]</scope>
    <source>
        <strain evidence="6 7">FP15055 ss-10</strain>
    </source>
</reference>
<organism evidence="6 7">
    <name type="scientific">Cylindrobasidium torrendii FP15055 ss-10</name>
    <dbReference type="NCBI Taxonomy" id="1314674"/>
    <lineage>
        <taxon>Eukaryota</taxon>
        <taxon>Fungi</taxon>
        <taxon>Dikarya</taxon>
        <taxon>Basidiomycota</taxon>
        <taxon>Agaricomycotina</taxon>
        <taxon>Agaricomycetes</taxon>
        <taxon>Agaricomycetidae</taxon>
        <taxon>Agaricales</taxon>
        <taxon>Marasmiineae</taxon>
        <taxon>Physalacriaceae</taxon>
        <taxon>Cylindrobasidium</taxon>
    </lineage>
</organism>
<dbReference type="InterPro" id="IPR009071">
    <property type="entry name" value="HMG_box_dom"/>
</dbReference>
<feature type="compositionally biased region" description="Low complexity" evidence="4">
    <location>
        <begin position="173"/>
        <end position="186"/>
    </location>
</feature>
<evidence type="ECO:0000259" key="5">
    <source>
        <dbReference type="PROSITE" id="PS50118"/>
    </source>
</evidence>
<dbReference type="PANTHER" id="PTHR10270">
    <property type="entry name" value="SOX TRANSCRIPTION FACTOR"/>
    <property type="match status" value="1"/>
</dbReference>
<dbReference type="PROSITE" id="PS50118">
    <property type="entry name" value="HMG_BOX_2"/>
    <property type="match status" value="1"/>
</dbReference>
<name>A0A0D7BQ78_9AGAR</name>
<dbReference type="Proteomes" id="UP000054007">
    <property type="component" value="Unassembled WGS sequence"/>
</dbReference>
<dbReference type="InterPro" id="IPR036910">
    <property type="entry name" value="HMG_box_dom_sf"/>
</dbReference>
<keyword evidence="3" id="KW-0539">Nucleus</keyword>
<dbReference type="GO" id="GO:0000978">
    <property type="term" value="F:RNA polymerase II cis-regulatory region sequence-specific DNA binding"/>
    <property type="evidence" value="ECO:0007669"/>
    <property type="project" value="TreeGrafter"/>
</dbReference>
<keyword evidence="7" id="KW-1185">Reference proteome</keyword>
<evidence type="ECO:0000313" key="6">
    <source>
        <dbReference type="EMBL" id="KIY72385.1"/>
    </source>
</evidence>
<evidence type="ECO:0000256" key="2">
    <source>
        <dbReference type="ARBA" id="ARBA00023163"/>
    </source>
</evidence>